<gene>
    <name evidence="1" type="ORF">GT755_25290</name>
</gene>
<sequence length="125" mass="13723">MTETTIIRYDDLDVRLRVLVDGYADQHLLGDLTDRVVMCCQTRGTNLSAGVLTPALIVIVLVRPDGESVRLGARLAGADLRMTDGGVWVHAQWFGADPSSYLLPLEEGSVFLDALRTRIMAARHT</sequence>
<keyword evidence="2" id="KW-1185">Reference proteome</keyword>
<dbReference type="EMBL" id="WXEW01000007">
    <property type="protein sequence ID" value="NAS24986.1"/>
    <property type="molecule type" value="Genomic_DNA"/>
</dbReference>
<evidence type="ECO:0000313" key="2">
    <source>
        <dbReference type="Proteomes" id="UP000479526"/>
    </source>
</evidence>
<accession>A0A7C9J574</accession>
<dbReference type="RefSeq" id="WP_161482091.1">
    <property type="nucleotide sequence ID" value="NZ_WXEW01000007.1"/>
</dbReference>
<name>A0A7C9J574_9ACTN</name>
<organism evidence="1 2">
    <name type="scientific">Herbidospora solisilvae</name>
    <dbReference type="NCBI Taxonomy" id="2696284"/>
    <lineage>
        <taxon>Bacteria</taxon>
        <taxon>Bacillati</taxon>
        <taxon>Actinomycetota</taxon>
        <taxon>Actinomycetes</taxon>
        <taxon>Streptosporangiales</taxon>
        <taxon>Streptosporangiaceae</taxon>
        <taxon>Herbidospora</taxon>
    </lineage>
</organism>
<dbReference type="AlphaFoldDB" id="A0A7C9J574"/>
<evidence type="ECO:0000313" key="1">
    <source>
        <dbReference type="EMBL" id="NAS24986.1"/>
    </source>
</evidence>
<comment type="caution">
    <text evidence="1">The sequence shown here is derived from an EMBL/GenBank/DDBJ whole genome shotgun (WGS) entry which is preliminary data.</text>
</comment>
<proteinExistence type="predicted"/>
<dbReference type="Proteomes" id="UP000479526">
    <property type="component" value="Unassembled WGS sequence"/>
</dbReference>
<protein>
    <submittedName>
        <fullName evidence="1">Uncharacterized protein</fullName>
    </submittedName>
</protein>
<reference evidence="1 2" key="1">
    <citation type="submission" date="2020-01" db="EMBL/GenBank/DDBJ databases">
        <title>Herbidospora sp. NEAU-GS84 nov., a novel actinomycete isolated from soil.</title>
        <authorList>
            <person name="Han L."/>
        </authorList>
    </citation>
    <scope>NUCLEOTIDE SEQUENCE [LARGE SCALE GENOMIC DNA]</scope>
    <source>
        <strain evidence="1 2">NEAU-GS84</strain>
    </source>
</reference>